<dbReference type="Proteomes" id="UP000051934">
    <property type="component" value="Unassembled WGS sequence"/>
</dbReference>
<evidence type="ECO:0000313" key="2">
    <source>
        <dbReference type="EMBL" id="KRO70907.1"/>
    </source>
</evidence>
<feature type="signal peptide" evidence="1">
    <location>
        <begin position="1"/>
        <end position="23"/>
    </location>
</feature>
<evidence type="ECO:0000313" key="3">
    <source>
        <dbReference type="Proteomes" id="UP000051934"/>
    </source>
</evidence>
<evidence type="ECO:0000256" key="1">
    <source>
        <dbReference type="SAM" id="SignalP"/>
    </source>
</evidence>
<proteinExistence type="predicted"/>
<sequence length="254" mass="27167">MVSSAIGRSVRLSILVGSASLLAACANTKPSVLATTEETKAVVNVLKPASVVSNAKQVVEALTLPDLLYSGLQALDADRLLTPDDDNAFDFFARALAMDSDNDIAKEGIAAIVARYLALAREAIGNGSFDSAELMIERAKLVDATVADIALVQVELANERESGDLFFTFDGAAVSAQSNQARDQLADIARRARECSAFFLITAPNDSTARWMFSVMRESVEGYRLRGNIELSAQTGVRLRLPDTITDEDTACAD</sequence>
<evidence type="ECO:0008006" key="4">
    <source>
        <dbReference type="Google" id="ProtNLM"/>
    </source>
</evidence>
<accession>A0A0R2SC70</accession>
<comment type="caution">
    <text evidence="2">The sequence shown here is derived from an EMBL/GenBank/DDBJ whole genome shotgun (WGS) entry which is preliminary data.</text>
</comment>
<gene>
    <name evidence="2" type="ORF">ABR69_02990</name>
</gene>
<organism evidence="2 3">
    <name type="scientific">OM182 bacterium BACL3 MAG-120507-bin80</name>
    <dbReference type="NCBI Taxonomy" id="1655577"/>
    <lineage>
        <taxon>Bacteria</taxon>
        <taxon>Pseudomonadati</taxon>
        <taxon>Pseudomonadota</taxon>
        <taxon>Gammaproteobacteria</taxon>
        <taxon>OMG group</taxon>
        <taxon>OM182 clade</taxon>
    </lineage>
</organism>
<dbReference type="EMBL" id="LIBB01000278">
    <property type="protein sequence ID" value="KRO70907.1"/>
    <property type="molecule type" value="Genomic_DNA"/>
</dbReference>
<protein>
    <recommendedName>
        <fullName evidence="4">Lipoprotein</fullName>
    </recommendedName>
</protein>
<feature type="chain" id="PRO_5006586942" description="Lipoprotein" evidence="1">
    <location>
        <begin position="24"/>
        <end position="254"/>
    </location>
</feature>
<dbReference type="AlphaFoldDB" id="A0A0R2SC70"/>
<name>A0A0R2SC70_9GAMM</name>
<keyword evidence="1" id="KW-0732">Signal</keyword>
<reference evidence="2 3" key="1">
    <citation type="submission" date="2015-10" db="EMBL/GenBank/DDBJ databases">
        <title>Metagenome-Assembled Genomes uncover a global brackish microbiome.</title>
        <authorList>
            <person name="Hugerth L.W."/>
            <person name="Larsson J."/>
            <person name="Alneberg J."/>
            <person name="Lindh M.V."/>
            <person name="Legrand C."/>
            <person name="Pinhassi J."/>
            <person name="Andersson A.F."/>
        </authorList>
    </citation>
    <scope>NUCLEOTIDE SEQUENCE [LARGE SCALE GENOMIC DNA]</scope>
    <source>
        <strain evidence="2">BACL4 MAG-120507-bin80</strain>
    </source>
</reference>